<evidence type="ECO:0000313" key="20">
    <source>
        <dbReference type="EMBL" id="PTD96971.1"/>
    </source>
</evidence>
<comment type="caution">
    <text evidence="20">The sequence shown here is derived from an EMBL/GenBank/DDBJ whole genome shotgun (WGS) entry which is preliminary data.</text>
</comment>
<evidence type="ECO:0000256" key="17">
    <source>
        <dbReference type="ARBA" id="ARBA00023235"/>
    </source>
</evidence>
<dbReference type="Gene3D" id="1.10.12.10">
    <property type="entry name" value="Lyase 2-enoyl-coa Hydratase, Chain A, domain 2"/>
    <property type="match status" value="1"/>
</dbReference>
<keyword evidence="12" id="KW-0560">Oxidoreductase</keyword>
<proteinExistence type="inferred from homology"/>
<dbReference type="GO" id="GO:0010181">
    <property type="term" value="F:FMN binding"/>
    <property type="evidence" value="ECO:0007669"/>
    <property type="project" value="InterPro"/>
</dbReference>
<evidence type="ECO:0000313" key="21">
    <source>
        <dbReference type="Proteomes" id="UP000241193"/>
    </source>
</evidence>
<dbReference type="EMBL" id="PZKC01000004">
    <property type="protein sequence ID" value="PTD96971.1"/>
    <property type="molecule type" value="Genomic_DNA"/>
</dbReference>
<evidence type="ECO:0000256" key="8">
    <source>
        <dbReference type="ARBA" id="ARBA00022643"/>
    </source>
</evidence>
<keyword evidence="16" id="KW-0576">Peroxisome</keyword>
<keyword evidence="11" id="KW-0007">Acetylation</keyword>
<comment type="pathway">
    <text evidence="4">Lipid metabolism; fatty acid beta-oxidation.</text>
</comment>
<dbReference type="PRINTS" id="PR00469">
    <property type="entry name" value="PNDRDTASEII"/>
</dbReference>
<dbReference type="OrthoDB" id="8985337at2"/>
<dbReference type="GO" id="GO:0051536">
    <property type="term" value="F:iron-sulfur cluster binding"/>
    <property type="evidence" value="ECO:0007669"/>
    <property type="project" value="UniProtKB-KW"/>
</dbReference>
<keyword evidence="9" id="KW-0479">Metal-binding</keyword>
<dbReference type="GO" id="GO:0005737">
    <property type="term" value="C:cytoplasm"/>
    <property type="evidence" value="ECO:0007669"/>
    <property type="project" value="UniProtKB-ARBA"/>
</dbReference>
<dbReference type="GO" id="GO:0046872">
    <property type="term" value="F:metal ion binding"/>
    <property type="evidence" value="ECO:0007669"/>
    <property type="project" value="UniProtKB-KW"/>
</dbReference>
<evidence type="ECO:0000256" key="11">
    <source>
        <dbReference type="ARBA" id="ARBA00022990"/>
    </source>
</evidence>
<dbReference type="Pfam" id="PF00378">
    <property type="entry name" value="ECH_1"/>
    <property type="match status" value="1"/>
</dbReference>
<evidence type="ECO:0000256" key="14">
    <source>
        <dbReference type="ARBA" id="ARBA00023014"/>
    </source>
</evidence>
<keyword evidence="13" id="KW-0408">Iron</keyword>
<evidence type="ECO:0000256" key="9">
    <source>
        <dbReference type="ARBA" id="ARBA00022723"/>
    </source>
</evidence>
<dbReference type="Gene3D" id="3.90.226.10">
    <property type="entry name" value="2-enoyl-CoA Hydratase, Chain A, domain 1"/>
    <property type="match status" value="1"/>
</dbReference>
<comment type="similarity">
    <text evidence="6">In the N-terminal section; belongs to the NADH:flavin oxidoreductase/NADH oxidase family.</text>
</comment>
<evidence type="ECO:0000256" key="2">
    <source>
        <dbReference type="ARBA" id="ARBA00001966"/>
    </source>
</evidence>
<dbReference type="InterPro" id="IPR014748">
    <property type="entry name" value="Enoyl-CoA_hydra_C"/>
</dbReference>
<keyword evidence="7" id="KW-0285">Flavoprotein</keyword>
<comment type="subcellular location">
    <subcellularLocation>
        <location evidence="3">Peroxisome</location>
    </subcellularLocation>
</comment>
<keyword evidence="21" id="KW-1185">Reference proteome</keyword>
<evidence type="ECO:0000256" key="3">
    <source>
        <dbReference type="ARBA" id="ARBA00004275"/>
    </source>
</evidence>
<dbReference type="FunFam" id="3.20.20.70:FF:000082">
    <property type="entry name" value="NADPH-dependent 2,4-dienoyl-CoA reductase"/>
    <property type="match status" value="1"/>
</dbReference>
<reference evidence="20 21" key="1">
    <citation type="submission" date="2018-03" db="EMBL/GenBank/DDBJ databases">
        <authorList>
            <person name="Keele B.F."/>
        </authorList>
    </citation>
    <scope>NUCLEOTIDE SEQUENCE [LARGE SCALE GENOMIC DNA]</scope>
    <source>
        <strain evidence="20 21">D20</strain>
    </source>
</reference>
<dbReference type="SUPFAM" id="SSF52096">
    <property type="entry name" value="ClpP/crotonase"/>
    <property type="match status" value="1"/>
</dbReference>
<evidence type="ECO:0000256" key="7">
    <source>
        <dbReference type="ARBA" id="ARBA00022630"/>
    </source>
</evidence>
<dbReference type="Gene3D" id="3.50.50.60">
    <property type="entry name" value="FAD/NAD(P)-binding domain"/>
    <property type="match status" value="1"/>
</dbReference>
<dbReference type="Proteomes" id="UP000241193">
    <property type="component" value="Unassembled WGS sequence"/>
</dbReference>
<dbReference type="Gene3D" id="3.40.50.720">
    <property type="entry name" value="NAD(P)-binding Rossmann-like Domain"/>
    <property type="match status" value="1"/>
</dbReference>
<evidence type="ECO:0000256" key="10">
    <source>
        <dbReference type="ARBA" id="ARBA00022832"/>
    </source>
</evidence>
<keyword evidence="8" id="KW-0288">FMN</keyword>
<evidence type="ECO:0000256" key="13">
    <source>
        <dbReference type="ARBA" id="ARBA00023004"/>
    </source>
</evidence>
<evidence type="ECO:0000259" key="19">
    <source>
        <dbReference type="Pfam" id="PF07992"/>
    </source>
</evidence>
<evidence type="ECO:0000256" key="15">
    <source>
        <dbReference type="ARBA" id="ARBA00023098"/>
    </source>
</evidence>
<dbReference type="InterPro" id="IPR001155">
    <property type="entry name" value="OxRdtase_FMN_N"/>
</dbReference>
<sequence length="958" mass="103550">MSAYPHLLSPLDLGFTTLPNRVLMGSMHVGLEEVDNGFERMATFYAERARGGVGLIVTGGIAPNDAGRPFPGGAVLKDSHEAARHRVVTDAVHRAGGRIAMQILHFGRYAYHPELVAPSALQAPIAPFAPHALSSAEVEDTIADFVRCAALAREAGYDGVEIMGSEGYLINEFICATTNQRDDEWGGDYGRRMRFAVEIVRRVRERVGADFIIIYRLSMLDLVEGGSSFDEVVQLARAIEAAGATLINSGIGWHEARIPTIATCVPRAAFSWVTARLRGEVGIPLITTNRINTPEVAEKLLAEGHADMVSMARPLLADPDFVAKAAAGRADEINTCIACNQACLDHTFSGKITSCLVNPRACHETELRIEPTTVKRRIAVVGAGPAGLACATTAAQRGHAVTLFEAAERIGGQFNIAMRIPGKEEFAETLRYFGRQIERSGVDLRLATRVSAAELVGHYDEVVLATGVTPRTPPIEGIDHPSVLSYLDVLRDGKPVGKRVAIIGAGGIGFDVAEFLTHAGTSPSLVPEKFFAEWGIDPEYRQRGGLTAAHSEAVPREVWLLQRKPTKPGKDLGKTTGWIHRTALKQRGVKMLAGVEYLRIDDAGLHIRVGGETRLLPVDNVVICAGQEPLRDLEEALRAAGMPVHLIGGADVAAELDAKRAIKQGTELAACIETLAATPPAATPLPGQPLLSTLKLSIDGQVAIVALNRPDKANAMNMAMWQELRQVMQWVDRTAQLRAVVLHGEGRHFTSGIDLEMMMGLLPQVRDACEARTREKLRDLILDLQDTLSSLERCRKPVLAAIHGACVGGGVDLVCCADMRYCAADARFSVREIDLGMVADVGTLQRLPRLVGEGMARELAYTGRDFGAEEAQAMRLVNRVFDSPQALLAGVCRIAREIAAKSPLSIRGVKQVMNHSRDHSVADGLDYVANWNAAMLLSEDLNAAIRAGMTRQVPKFRD</sequence>
<keyword evidence="14" id="KW-0411">Iron-sulfur</keyword>
<comment type="cofactor">
    <cofactor evidence="1">
        <name>FMN</name>
        <dbReference type="ChEBI" id="CHEBI:58210"/>
    </cofactor>
</comment>
<dbReference type="CDD" id="cd02930">
    <property type="entry name" value="DCR_FMN"/>
    <property type="match status" value="1"/>
</dbReference>
<dbReference type="InterPro" id="IPR029045">
    <property type="entry name" value="ClpP/crotonase-like_dom_sf"/>
</dbReference>
<comment type="similarity">
    <text evidence="5">Belongs to the enoyl-CoA hydratase/isomerase family.</text>
</comment>
<protein>
    <submittedName>
        <fullName evidence="20">Crotonase/enoyl-CoA hydratase family protein</fullName>
    </submittedName>
</protein>
<dbReference type="SUPFAM" id="SSF51395">
    <property type="entry name" value="FMN-linked oxidoreductases"/>
    <property type="match status" value="1"/>
</dbReference>
<dbReference type="NCBIfam" id="NF004794">
    <property type="entry name" value="PRK06142.1"/>
    <property type="match status" value="1"/>
</dbReference>
<dbReference type="FunFam" id="1.10.12.10:FF:000004">
    <property type="entry name" value="Delta3,5-delta2,4-dienoyl-CoA isomerase"/>
    <property type="match status" value="1"/>
</dbReference>
<gene>
    <name evidence="20" type="ORF">C8261_06090</name>
</gene>
<dbReference type="SUPFAM" id="SSF51971">
    <property type="entry name" value="Nucleotide-binding domain"/>
    <property type="match status" value="1"/>
</dbReference>
<reference evidence="20 21" key="2">
    <citation type="submission" date="2018-04" db="EMBL/GenBank/DDBJ databases">
        <title>Thauera lacus sp. nov., isolated from an saline lake in Inner Mongolia, China.</title>
        <authorList>
            <person name="Liang Q.-Y."/>
        </authorList>
    </citation>
    <scope>NUCLEOTIDE SEQUENCE [LARGE SCALE GENOMIC DNA]</scope>
    <source>
        <strain evidence="20 21">D20</strain>
    </source>
</reference>
<dbReference type="GO" id="GO:0033543">
    <property type="term" value="P:fatty acid beta-oxidation, unsaturated, even number, reductase/isomerase pathway"/>
    <property type="evidence" value="ECO:0007669"/>
    <property type="project" value="TreeGrafter"/>
</dbReference>
<evidence type="ECO:0000256" key="5">
    <source>
        <dbReference type="ARBA" id="ARBA00005254"/>
    </source>
</evidence>
<evidence type="ECO:0000256" key="12">
    <source>
        <dbReference type="ARBA" id="ARBA00023002"/>
    </source>
</evidence>
<dbReference type="PANTHER" id="PTHR42917:SF2">
    <property type="entry name" value="2,4-DIENOYL-COA REDUCTASE [(2E)-ENOYL-COA-PRODUCING]"/>
    <property type="match status" value="1"/>
</dbReference>
<dbReference type="InterPro" id="IPR036188">
    <property type="entry name" value="FAD/NAD-bd_sf"/>
</dbReference>
<comment type="cofactor">
    <cofactor evidence="2">
        <name>[4Fe-4S] cluster</name>
        <dbReference type="ChEBI" id="CHEBI:49883"/>
    </cofactor>
</comment>
<dbReference type="Pfam" id="PF07992">
    <property type="entry name" value="Pyr_redox_2"/>
    <property type="match status" value="1"/>
</dbReference>
<dbReference type="GO" id="GO:0008670">
    <property type="term" value="F:2,4-dienoyl-CoA reductase (NADPH) activity"/>
    <property type="evidence" value="ECO:0007669"/>
    <property type="project" value="TreeGrafter"/>
</dbReference>
<dbReference type="InterPro" id="IPR051793">
    <property type="entry name" value="NADH:flavin_oxidoreductase"/>
</dbReference>
<feature type="domain" description="NADH:flavin oxidoreductase/NADH oxidase N-terminal" evidence="18">
    <location>
        <begin position="7"/>
        <end position="332"/>
    </location>
</feature>
<dbReference type="GO" id="GO:0016853">
    <property type="term" value="F:isomerase activity"/>
    <property type="evidence" value="ECO:0007669"/>
    <property type="project" value="UniProtKB-KW"/>
</dbReference>
<dbReference type="SUPFAM" id="SSF51905">
    <property type="entry name" value="FAD/NAD(P)-binding domain"/>
    <property type="match status" value="1"/>
</dbReference>
<keyword evidence="15" id="KW-0443">Lipid metabolism</keyword>
<evidence type="ECO:0000259" key="18">
    <source>
        <dbReference type="Pfam" id="PF00724"/>
    </source>
</evidence>
<dbReference type="RefSeq" id="WP_107492780.1">
    <property type="nucleotide sequence ID" value="NZ_PZKC01000004.1"/>
</dbReference>
<dbReference type="AlphaFoldDB" id="A0A2T4IGT7"/>
<evidence type="ECO:0000256" key="16">
    <source>
        <dbReference type="ARBA" id="ARBA00023140"/>
    </source>
</evidence>
<dbReference type="FunFam" id="3.90.226.10:FF:000024">
    <property type="entry name" value="Delta3,5-delta2,4-dienoyl-CoA isomerase"/>
    <property type="match status" value="1"/>
</dbReference>
<dbReference type="Gene3D" id="3.20.20.70">
    <property type="entry name" value="Aldolase class I"/>
    <property type="match status" value="1"/>
</dbReference>
<dbReference type="PANTHER" id="PTHR42917">
    <property type="entry name" value="2,4-DIENOYL-COA REDUCTASE"/>
    <property type="match status" value="1"/>
</dbReference>
<dbReference type="FunFam" id="3.50.50.60:FF:000113">
    <property type="entry name" value="NADPH-dependent 2,4-dienoyl-CoA reductase"/>
    <property type="match status" value="1"/>
</dbReference>
<dbReference type="InterPro" id="IPR001753">
    <property type="entry name" value="Enoyl-CoA_hydra/iso"/>
</dbReference>
<name>A0A2T4IGT7_9RHOO</name>
<dbReference type="InterPro" id="IPR013785">
    <property type="entry name" value="Aldolase_TIM"/>
</dbReference>
<keyword evidence="17" id="KW-0413">Isomerase</keyword>
<dbReference type="InterPro" id="IPR023753">
    <property type="entry name" value="FAD/NAD-binding_dom"/>
</dbReference>
<keyword evidence="10" id="KW-0276">Fatty acid metabolism</keyword>
<evidence type="ECO:0000256" key="1">
    <source>
        <dbReference type="ARBA" id="ARBA00001917"/>
    </source>
</evidence>
<dbReference type="PRINTS" id="PR00368">
    <property type="entry name" value="FADPNR"/>
</dbReference>
<dbReference type="CDD" id="cd06558">
    <property type="entry name" value="crotonase-like"/>
    <property type="match status" value="1"/>
</dbReference>
<organism evidence="20 21">
    <name type="scientific">Pseudothauera lacus</name>
    <dbReference type="NCBI Taxonomy" id="2136175"/>
    <lineage>
        <taxon>Bacteria</taxon>
        <taxon>Pseudomonadati</taxon>
        <taxon>Pseudomonadota</taxon>
        <taxon>Betaproteobacteria</taxon>
        <taxon>Rhodocyclales</taxon>
        <taxon>Zoogloeaceae</taxon>
        <taxon>Pseudothauera</taxon>
    </lineage>
</organism>
<evidence type="ECO:0000256" key="4">
    <source>
        <dbReference type="ARBA" id="ARBA00005005"/>
    </source>
</evidence>
<accession>A0A2T4IGT7</accession>
<evidence type="ECO:0000256" key="6">
    <source>
        <dbReference type="ARBA" id="ARBA00011048"/>
    </source>
</evidence>
<feature type="domain" description="FAD/NAD(P)-binding" evidence="19">
    <location>
        <begin position="377"/>
        <end position="645"/>
    </location>
</feature>
<dbReference type="Pfam" id="PF00724">
    <property type="entry name" value="Oxidored_FMN"/>
    <property type="match status" value="1"/>
</dbReference>